<dbReference type="AlphaFoldDB" id="A0A838L4I5"/>
<dbReference type="PANTHER" id="PTHR43669">
    <property type="entry name" value="5-KETO-D-GLUCONATE 5-REDUCTASE"/>
    <property type="match status" value="1"/>
</dbReference>
<dbReference type="InterPro" id="IPR002347">
    <property type="entry name" value="SDR_fam"/>
</dbReference>
<dbReference type="SUPFAM" id="SSF51735">
    <property type="entry name" value="NAD(P)-binding Rossmann-fold domains"/>
    <property type="match status" value="1"/>
</dbReference>
<dbReference type="PANTHER" id="PTHR43669:SF3">
    <property type="entry name" value="ALCOHOL DEHYDROGENASE, PUTATIVE (AFU_ORTHOLOGUE AFUA_3G03445)-RELATED"/>
    <property type="match status" value="1"/>
</dbReference>
<gene>
    <name evidence="3" type="ORF">HZF05_05790</name>
</gene>
<reference evidence="3 4" key="1">
    <citation type="submission" date="2020-07" db="EMBL/GenBank/DDBJ databases">
        <authorList>
            <person name="Sun Q."/>
        </authorList>
    </citation>
    <scope>NUCLEOTIDE SEQUENCE [LARGE SCALE GENOMIC DNA]</scope>
    <source>
        <strain evidence="3 4">CGMCC 1.13654</strain>
    </source>
</reference>
<dbReference type="Gene3D" id="3.40.50.720">
    <property type="entry name" value="NAD(P)-binding Rossmann-like Domain"/>
    <property type="match status" value="1"/>
</dbReference>
<evidence type="ECO:0000313" key="3">
    <source>
        <dbReference type="EMBL" id="MBA2933605.1"/>
    </source>
</evidence>
<sequence>MVSTENDVKDLFRLDGKVAIVTGGGSGIGAQSARLLAARGAKVVVAGLGADMLGQVAAAIGDAGGKAIAVETDVLDEAAIADLVAETVAAFGGLHLVHGNAGATDPSALGGDMLIADLDPATWDKAMAVNLRGNALLAKHAIPEMLKAGGGAIVFSGSGKGAQGDVDFPAYGASKAGLASLARYIAAQYGKQGIRANVAGIGLVMTEALDANMPAEAQALMLEHHLTPTLGRAEDVARVVAFLLSEEASFITGATIPVDGGFTSHSPVYADMLRMQAATRAG</sequence>
<name>A0A838L4I5_9SPHN</name>
<dbReference type="FunFam" id="3.40.50.720:FF:000084">
    <property type="entry name" value="Short-chain dehydrogenase reductase"/>
    <property type="match status" value="1"/>
</dbReference>
<dbReference type="EMBL" id="JACEIB010000003">
    <property type="protein sequence ID" value="MBA2933605.1"/>
    <property type="molecule type" value="Genomic_DNA"/>
</dbReference>
<proteinExistence type="inferred from homology"/>
<keyword evidence="2" id="KW-0560">Oxidoreductase</keyword>
<evidence type="ECO:0000313" key="4">
    <source>
        <dbReference type="Proteomes" id="UP000570166"/>
    </source>
</evidence>
<protein>
    <submittedName>
        <fullName evidence="3">SDR family oxidoreductase</fullName>
    </submittedName>
</protein>
<keyword evidence="4" id="KW-1185">Reference proteome</keyword>
<dbReference type="Pfam" id="PF13561">
    <property type="entry name" value="adh_short_C2"/>
    <property type="match status" value="1"/>
</dbReference>
<accession>A0A838L4I5</accession>
<evidence type="ECO:0000256" key="2">
    <source>
        <dbReference type="ARBA" id="ARBA00023002"/>
    </source>
</evidence>
<comment type="similarity">
    <text evidence="1">Belongs to the short-chain dehydrogenases/reductases (SDR) family.</text>
</comment>
<comment type="caution">
    <text evidence="3">The sequence shown here is derived from an EMBL/GenBank/DDBJ whole genome shotgun (WGS) entry which is preliminary data.</text>
</comment>
<dbReference type="Proteomes" id="UP000570166">
    <property type="component" value="Unassembled WGS sequence"/>
</dbReference>
<organism evidence="3 4">
    <name type="scientific">Sphingomonas chungangi</name>
    <dbReference type="NCBI Taxonomy" id="2683589"/>
    <lineage>
        <taxon>Bacteria</taxon>
        <taxon>Pseudomonadati</taxon>
        <taxon>Pseudomonadota</taxon>
        <taxon>Alphaproteobacteria</taxon>
        <taxon>Sphingomonadales</taxon>
        <taxon>Sphingomonadaceae</taxon>
        <taxon>Sphingomonas</taxon>
    </lineage>
</organism>
<dbReference type="PRINTS" id="PR00081">
    <property type="entry name" value="GDHRDH"/>
</dbReference>
<evidence type="ECO:0000256" key="1">
    <source>
        <dbReference type="ARBA" id="ARBA00006484"/>
    </source>
</evidence>
<dbReference type="InterPro" id="IPR036291">
    <property type="entry name" value="NAD(P)-bd_dom_sf"/>
</dbReference>
<dbReference type="GO" id="GO:0016491">
    <property type="term" value="F:oxidoreductase activity"/>
    <property type="evidence" value="ECO:0007669"/>
    <property type="project" value="UniProtKB-KW"/>
</dbReference>